<dbReference type="SUPFAM" id="SSF46689">
    <property type="entry name" value="Homeodomain-like"/>
    <property type="match status" value="1"/>
</dbReference>
<evidence type="ECO:0000256" key="2">
    <source>
        <dbReference type="ARBA" id="ARBA00023125"/>
    </source>
</evidence>
<dbReference type="PANTHER" id="PTHR47506">
    <property type="entry name" value="TRANSCRIPTIONAL REGULATORY PROTEIN"/>
    <property type="match status" value="1"/>
</dbReference>
<keyword evidence="1" id="KW-0805">Transcription regulation</keyword>
<dbReference type="OrthoDB" id="9805134at2"/>
<dbReference type="SUPFAM" id="SSF48498">
    <property type="entry name" value="Tetracyclin repressor-like, C-terminal domain"/>
    <property type="match status" value="1"/>
</dbReference>
<feature type="domain" description="HTH tetR-type" evidence="5">
    <location>
        <begin position="6"/>
        <end position="66"/>
    </location>
</feature>
<feature type="DNA-binding region" description="H-T-H motif" evidence="4">
    <location>
        <begin position="29"/>
        <end position="48"/>
    </location>
</feature>
<dbReference type="GO" id="GO:0003677">
    <property type="term" value="F:DNA binding"/>
    <property type="evidence" value="ECO:0007669"/>
    <property type="project" value="UniProtKB-UniRule"/>
</dbReference>
<dbReference type="Gene3D" id="1.10.357.10">
    <property type="entry name" value="Tetracycline Repressor, domain 2"/>
    <property type="match status" value="1"/>
</dbReference>
<organism evidence="6 7">
    <name type="scientific">Mycetocola tolaasinivorans</name>
    <dbReference type="NCBI Taxonomy" id="76635"/>
    <lineage>
        <taxon>Bacteria</taxon>
        <taxon>Bacillati</taxon>
        <taxon>Actinomycetota</taxon>
        <taxon>Actinomycetes</taxon>
        <taxon>Micrococcales</taxon>
        <taxon>Microbacteriaceae</taxon>
        <taxon>Mycetocola</taxon>
    </lineage>
</organism>
<evidence type="ECO:0000256" key="1">
    <source>
        <dbReference type="ARBA" id="ARBA00023015"/>
    </source>
</evidence>
<accession>A0A3L7ABE2</accession>
<proteinExistence type="predicted"/>
<dbReference type="Gene3D" id="1.10.10.60">
    <property type="entry name" value="Homeodomain-like"/>
    <property type="match status" value="1"/>
</dbReference>
<evidence type="ECO:0000313" key="6">
    <source>
        <dbReference type="EMBL" id="RLP76981.1"/>
    </source>
</evidence>
<sequence>MARSREFDTAAAVRAARDLFWAVGYDVASISDLERVTGLSRSSIYQAFGNKRGLFDAAVEDYLEDIVGPRLAPLLDGQADGVRRYIDQMGASLGAMEAGDPRFGCMLVRAGAGLGSRDADAAAVVAGYRRRVEGAIATALGVDARAADIAADVTHRATVVTGLIVSTMLLAPVDLEGALAILAAARVEATPPRAMRASVAA</sequence>
<dbReference type="InterPro" id="IPR009057">
    <property type="entry name" value="Homeodomain-like_sf"/>
</dbReference>
<keyword evidence="7" id="KW-1185">Reference proteome</keyword>
<dbReference type="RefSeq" id="WP_121647790.1">
    <property type="nucleotide sequence ID" value="NZ_RCUX01000003.1"/>
</dbReference>
<keyword evidence="2 4" id="KW-0238">DNA-binding</keyword>
<dbReference type="InterPro" id="IPR001647">
    <property type="entry name" value="HTH_TetR"/>
</dbReference>
<dbReference type="PANTHER" id="PTHR47506:SF1">
    <property type="entry name" value="HTH-TYPE TRANSCRIPTIONAL REGULATOR YJDC"/>
    <property type="match status" value="1"/>
</dbReference>
<comment type="caution">
    <text evidence="6">The sequence shown here is derived from an EMBL/GenBank/DDBJ whole genome shotgun (WGS) entry which is preliminary data.</text>
</comment>
<keyword evidence="3" id="KW-0804">Transcription</keyword>
<dbReference type="InterPro" id="IPR036271">
    <property type="entry name" value="Tet_transcr_reg_TetR-rel_C_sf"/>
</dbReference>
<evidence type="ECO:0000313" key="7">
    <source>
        <dbReference type="Proteomes" id="UP000272503"/>
    </source>
</evidence>
<dbReference type="PROSITE" id="PS50977">
    <property type="entry name" value="HTH_TETR_2"/>
    <property type="match status" value="1"/>
</dbReference>
<dbReference type="AlphaFoldDB" id="A0A3L7ABE2"/>
<reference evidence="6 7" key="1">
    <citation type="submission" date="2018-10" db="EMBL/GenBank/DDBJ databases">
        <authorList>
            <person name="Li J."/>
        </authorList>
    </citation>
    <scope>NUCLEOTIDE SEQUENCE [LARGE SCALE GENOMIC DNA]</scope>
    <source>
        <strain evidence="6 7">IF 016277</strain>
    </source>
</reference>
<protein>
    <submittedName>
        <fullName evidence="6">TetR/AcrR family transcriptional regulator</fullName>
    </submittedName>
</protein>
<dbReference type="Proteomes" id="UP000272503">
    <property type="component" value="Unassembled WGS sequence"/>
</dbReference>
<evidence type="ECO:0000259" key="5">
    <source>
        <dbReference type="PROSITE" id="PS50977"/>
    </source>
</evidence>
<evidence type="ECO:0000256" key="4">
    <source>
        <dbReference type="PROSITE-ProRule" id="PRU00335"/>
    </source>
</evidence>
<name>A0A3L7ABE2_9MICO</name>
<gene>
    <name evidence="6" type="ORF">D9V32_04975</name>
</gene>
<dbReference type="Pfam" id="PF00440">
    <property type="entry name" value="TetR_N"/>
    <property type="match status" value="1"/>
</dbReference>
<evidence type="ECO:0000256" key="3">
    <source>
        <dbReference type="ARBA" id="ARBA00023163"/>
    </source>
</evidence>
<dbReference type="EMBL" id="RCUX01000003">
    <property type="protein sequence ID" value="RLP76981.1"/>
    <property type="molecule type" value="Genomic_DNA"/>
</dbReference>